<keyword evidence="2" id="KW-1185">Reference proteome</keyword>
<organism evidence="1 2">
    <name type="scientific">Acetobacter aceti NBRC 14818</name>
    <dbReference type="NCBI Taxonomy" id="887700"/>
    <lineage>
        <taxon>Bacteria</taxon>
        <taxon>Pseudomonadati</taxon>
        <taxon>Pseudomonadota</taxon>
        <taxon>Alphaproteobacteria</taxon>
        <taxon>Acetobacterales</taxon>
        <taxon>Acetobacteraceae</taxon>
        <taxon>Acetobacter</taxon>
        <taxon>Acetobacter subgen. Acetobacter</taxon>
    </lineage>
</organism>
<protein>
    <submittedName>
        <fullName evidence="1">Uncharacterized protein</fullName>
    </submittedName>
</protein>
<accession>A0AB33II08</accession>
<proteinExistence type="predicted"/>
<dbReference type="RefSeq" id="WP_010666802.1">
    <property type="nucleotide sequence ID" value="NZ_AP023410.1"/>
</dbReference>
<sequence>MPEDRQTALGSAIREAQEWRALFDVMRWISQVTLLHLLIFRPQGFDWITGEDFQAVCVNVISGGKGLIEEIERYSPSALRNLDADFKRRIIARLESTLRQEAHFAAESGDADA</sequence>
<gene>
    <name evidence="1" type="ORF">EMQ_2795</name>
</gene>
<evidence type="ECO:0000313" key="1">
    <source>
        <dbReference type="EMBL" id="BCK77189.1"/>
    </source>
</evidence>
<reference evidence="1 2" key="1">
    <citation type="journal article" date="2011" name="Microbiology">
        <title>Transcriptome response to different carbon sources in Acetobacter aceti.</title>
        <authorList>
            <person name="Sakurai K."/>
            <person name="Arai H."/>
            <person name="Ishii M."/>
            <person name="Igarashi Y."/>
        </authorList>
    </citation>
    <scope>NUCLEOTIDE SEQUENCE [LARGE SCALE GENOMIC DNA]</scope>
    <source>
        <strain evidence="1 2">NBRC 14818</strain>
    </source>
</reference>
<dbReference type="EMBL" id="AP023410">
    <property type="protein sequence ID" value="BCK77189.1"/>
    <property type="molecule type" value="Genomic_DNA"/>
</dbReference>
<dbReference type="AlphaFoldDB" id="A0AB33II08"/>
<dbReference type="Proteomes" id="UP000516424">
    <property type="component" value="Chromosome"/>
</dbReference>
<name>A0AB33II08_ACEAC</name>
<evidence type="ECO:0000313" key="2">
    <source>
        <dbReference type="Proteomes" id="UP000516424"/>
    </source>
</evidence>